<name>A0ABP0AIT5_PIPNA</name>
<dbReference type="EMBL" id="OY882879">
    <property type="protein sequence ID" value="CAK6450424.1"/>
    <property type="molecule type" value="Genomic_DNA"/>
</dbReference>
<keyword evidence="3" id="KW-1185">Reference proteome</keyword>
<dbReference type="Proteomes" id="UP001314169">
    <property type="component" value="Chromosome X"/>
</dbReference>
<sequence>MAAEPRGSAGGDGAGPARRPWNDLEHHSREQMLCKWAARSHASGLIPFSINWLCPLVPPSLIGWIGDDDHPAFHFFAANRKRAPCLTRRQAHSEQSPRKRQDVLNHEPRPSLYVPAAKPV</sequence>
<proteinExistence type="predicted"/>
<protein>
    <submittedName>
        <fullName evidence="2">Uncharacterized protein</fullName>
    </submittedName>
</protein>
<gene>
    <name evidence="2" type="ORF">MPIPNATIZW_LOCUS18730</name>
</gene>
<feature type="region of interest" description="Disordered" evidence="1">
    <location>
        <begin position="86"/>
        <end position="120"/>
    </location>
</feature>
<accession>A0ABP0AIT5</accession>
<reference evidence="2" key="1">
    <citation type="submission" date="2023-12" db="EMBL/GenBank/DDBJ databases">
        <authorList>
            <person name="Brown T."/>
        </authorList>
    </citation>
    <scope>NUCLEOTIDE SEQUENCE</scope>
</reference>
<feature type="compositionally biased region" description="Basic and acidic residues" evidence="1">
    <location>
        <begin position="91"/>
        <end position="109"/>
    </location>
</feature>
<evidence type="ECO:0000313" key="2">
    <source>
        <dbReference type="EMBL" id="CAK6450424.1"/>
    </source>
</evidence>
<organism evidence="2 3">
    <name type="scientific">Pipistrellus nathusii</name>
    <name type="common">Nathusius' pipistrelle</name>
    <dbReference type="NCBI Taxonomy" id="59473"/>
    <lineage>
        <taxon>Eukaryota</taxon>
        <taxon>Metazoa</taxon>
        <taxon>Chordata</taxon>
        <taxon>Craniata</taxon>
        <taxon>Vertebrata</taxon>
        <taxon>Euteleostomi</taxon>
        <taxon>Mammalia</taxon>
        <taxon>Eutheria</taxon>
        <taxon>Laurasiatheria</taxon>
        <taxon>Chiroptera</taxon>
        <taxon>Yangochiroptera</taxon>
        <taxon>Vespertilionidae</taxon>
        <taxon>Pipistrellus</taxon>
    </lineage>
</organism>
<feature type="region of interest" description="Disordered" evidence="1">
    <location>
        <begin position="1"/>
        <end position="24"/>
    </location>
</feature>
<evidence type="ECO:0000256" key="1">
    <source>
        <dbReference type="SAM" id="MobiDB-lite"/>
    </source>
</evidence>
<evidence type="ECO:0000313" key="3">
    <source>
        <dbReference type="Proteomes" id="UP001314169"/>
    </source>
</evidence>